<organism evidence="1 2">
    <name type="scientific">Liberibacter solanacearum (strain CLso-ZC1)</name>
    <dbReference type="NCBI Taxonomy" id="658172"/>
    <lineage>
        <taxon>Bacteria</taxon>
        <taxon>Pseudomonadati</taxon>
        <taxon>Pseudomonadota</taxon>
        <taxon>Alphaproteobacteria</taxon>
        <taxon>Hyphomicrobiales</taxon>
        <taxon>Rhizobiaceae</taxon>
        <taxon>Liberibacter</taxon>
    </lineage>
</organism>
<dbReference type="Proteomes" id="UP000007038">
    <property type="component" value="Chromosome"/>
</dbReference>
<evidence type="ECO:0000313" key="1">
    <source>
        <dbReference type="EMBL" id="ADR52906.1"/>
    </source>
</evidence>
<dbReference type="HOGENOM" id="CLU_2246706_0_0_5"/>
<name>E4UE78_LIBSC</name>
<dbReference type="KEGG" id="lso:CKC_05805"/>
<gene>
    <name evidence="1" type="ordered locus">CKC_05805</name>
</gene>
<protein>
    <submittedName>
        <fullName evidence="1">Uncharacterized protein</fullName>
    </submittedName>
</protein>
<dbReference type="STRING" id="658172.CKC_05805"/>
<dbReference type="EMBL" id="CP002371">
    <property type="protein sequence ID" value="ADR52906.1"/>
    <property type="molecule type" value="Genomic_DNA"/>
</dbReference>
<reference evidence="2" key="1">
    <citation type="submission" date="2010-11" db="EMBL/GenBank/DDBJ databases">
        <title>Complete genome sequence of Candidatus Liberibacter solanacearum CLso-ZC1.</title>
        <authorList>
            <person name="Lin H."/>
            <person name="Doddapaneni H.V."/>
            <person name="Lou B."/>
            <person name="Civerolo E.L."/>
            <person name="Chen C."/>
            <person name="Duan Y."/>
            <person name="Zhou L."/>
            <person name="Glynn J."/>
        </authorList>
    </citation>
    <scope>NUCLEOTIDE SEQUENCE [LARGE SCALE GENOMIC DNA]</scope>
    <source>
        <strain evidence="2">CLso-ZC1</strain>
    </source>
</reference>
<dbReference type="AlphaFoldDB" id="E4UE78"/>
<reference evidence="1 2" key="3">
    <citation type="journal article" date="2011" name="PLoS ONE">
        <title>The Complete Genome Sequence of 'Candidatus Liberibacter solanacearum', the Bacterium Associated with Potato Zebra Chip Disease.</title>
        <authorList>
            <person name="Lin H."/>
            <person name="Lou B."/>
            <person name="Glynn J.M."/>
            <person name="Doddapaneni H."/>
            <person name="Civerolo E.L."/>
            <person name="Chen C."/>
            <person name="Duan Y."/>
            <person name="Zhou L."/>
            <person name="Vahling C.M."/>
        </authorList>
    </citation>
    <scope>NUCLEOTIDE SEQUENCE [LARGE SCALE GENOMIC DNA]</scope>
    <source>
        <strain evidence="1 2">CLso-ZC1</strain>
    </source>
</reference>
<proteinExistence type="predicted"/>
<evidence type="ECO:0000313" key="2">
    <source>
        <dbReference type="Proteomes" id="UP000007038"/>
    </source>
</evidence>
<accession>E4UE78</accession>
<sequence length="104" mass="12065">MQEIKFPLQEWHIWLFCILISKSLKNIVHGIGSFIGSFIGSYSSYRMKIFRKSLINGLDHGDPMNFVFYCFIMVNFYCKLSSKKTSKIKHLDTIQHNGNTTPLA</sequence>
<reference key="2">
    <citation type="submission" date="2010-11" db="EMBL/GenBank/DDBJ databases">
        <authorList>
            <person name="Lin H."/>
            <person name="Doddapaneni H.V."/>
            <person name="Lou B."/>
            <person name="Civerolo E.L."/>
            <person name="Chen C."/>
            <person name="Duan Y."/>
            <person name="Zhou L."/>
            <person name="Glynn J."/>
        </authorList>
    </citation>
    <scope>NUCLEOTIDE SEQUENCE</scope>
    <source>
        <strain>CLso-ZC1</strain>
    </source>
</reference>